<keyword evidence="2" id="KW-1185">Reference proteome</keyword>
<dbReference type="InterPro" id="IPR006441">
    <property type="entry name" value="Phage_P2_GpN"/>
</dbReference>
<dbReference type="AlphaFoldDB" id="A0A7J0BM30"/>
<evidence type="ECO:0000313" key="2">
    <source>
        <dbReference type="Proteomes" id="UP000503840"/>
    </source>
</evidence>
<protein>
    <submittedName>
        <fullName evidence="1">Phage capsid protein</fullName>
    </submittedName>
</protein>
<comment type="caution">
    <text evidence="1">The sequence shown here is derived from an EMBL/GenBank/DDBJ whole genome shotgun (WGS) entry which is preliminary data.</text>
</comment>
<sequence>MNANAIRRFETLKGILGKAYGVADVTRQFAVDPTVEQRLQDKIIATSDFLQKINVVPVTELKGQNIFGAASGPVTGRTDTTVDGRERKTRDVLSLTHAEYELFRTNSDVHITYHTIDAWAKFPDLGQRYTGYVQKRIALDRELIGWYGESAAADTDLAANPLMQDVNRGWMQYMRTNMPANVLLEGKTPGEIRIGAGGDYANLDLAVFDLLQALPAFLRDGLVALIGSDLIAQESAALFAAVGGKPTEKNAMNMAMSRLGGLVWDSPYNFPARGLVVTSYDNLSIYYQEGSWRRQILQVAKKDRVEDYNSRNEGFVVETPEKFAALEFKNVKLPDGSGGWA</sequence>
<dbReference type="Proteomes" id="UP000503840">
    <property type="component" value="Unassembled WGS sequence"/>
</dbReference>
<dbReference type="NCBIfam" id="TIGR01551">
    <property type="entry name" value="major_capsid_P2"/>
    <property type="match status" value="1"/>
</dbReference>
<dbReference type="RefSeq" id="WP_174405828.1">
    <property type="nucleotide sequence ID" value="NZ_BLVO01000013.1"/>
</dbReference>
<evidence type="ECO:0000313" key="1">
    <source>
        <dbReference type="EMBL" id="GFM34215.1"/>
    </source>
</evidence>
<name>A0A7J0BM30_9BACT</name>
<proteinExistence type="predicted"/>
<dbReference type="Pfam" id="PF05125">
    <property type="entry name" value="Phage_cap_P2"/>
    <property type="match status" value="1"/>
</dbReference>
<reference evidence="1 2" key="1">
    <citation type="submission" date="2020-05" db="EMBL/GenBank/DDBJ databases">
        <title>Draft genome sequence of Desulfovibrio sp. strain HN2T.</title>
        <authorList>
            <person name="Ueno A."/>
            <person name="Tamazawa S."/>
            <person name="Tamamura S."/>
            <person name="Murakami T."/>
            <person name="Kiyama T."/>
            <person name="Inomata H."/>
            <person name="Amano Y."/>
            <person name="Miyakawa K."/>
            <person name="Tamaki H."/>
            <person name="Naganuma T."/>
            <person name="Kaneko K."/>
        </authorList>
    </citation>
    <scope>NUCLEOTIDE SEQUENCE [LARGE SCALE GENOMIC DNA]</scope>
    <source>
        <strain evidence="1 2">HN2</strain>
    </source>
</reference>
<accession>A0A7J0BM30</accession>
<dbReference type="EMBL" id="BLVO01000013">
    <property type="protein sequence ID" value="GFM34215.1"/>
    <property type="molecule type" value="Genomic_DNA"/>
</dbReference>
<organism evidence="1 2">
    <name type="scientific">Desulfovibrio subterraneus</name>
    <dbReference type="NCBI Taxonomy" id="2718620"/>
    <lineage>
        <taxon>Bacteria</taxon>
        <taxon>Pseudomonadati</taxon>
        <taxon>Thermodesulfobacteriota</taxon>
        <taxon>Desulfovibrionia</taxon>
        <taxon>Desulfovibrionales</taxon>
        <taxon>Desulfovibrionaceae</taxon>
        <taxon>Desulfovibrio</taxon>
    </lineage>
</organism>
<gene>
    <name evidence="1" type="ORF">DSM101010T_25800</name>
</gene>